<dbReference type="Proteomes" id="UP000219023">
    <property type="component" value="Unassembled WGS sequence"/>
</dbReference>
<keyword evidence="6 7" id="KW-0472">Membrane</keyword>
<feature type="domain" description="Major facilitator superfamily (MFS) profile" evidence="8">
    <location>
        <begin position="1"/>
        <end position="405"/>
    </location>
</feature>
<keyword evidence="3" id="KW-1003">Cell membrane</keyword>
<evidence type="ECO:0000256" key="7">
    <source>
        <dbReference type="SAM" id="Phobius"/>
    </source>
</evidence>
<feature type="transmembrane region" description="Helical" evidence="7">
    <location>
        <begin position="290"/>
        <end position="310"/>
    </location>
</feature>
<keyword evidence="5 7" id="KW-1133">Transmembrane helix</keyword>
<dbReference type="Gene3D" id="1.20.1250.20">
    <property type="entry name" value="MFS general substrate transporter like domains"/>
    <property type="match status" value="1"/>
</dbReference>
<dbReference type="Pfam" id="PF05977">
    <property type="entry name" value="MFS_3"/>
    <property type="match status" value="1"/>
</dbReference>
<reference evidence="9 10" key="1">
    <citation type="submission" date="2017-08" db="EMBL/GenBank/DDBJ databases">
        <authorList>
            <person name="de Groot N.N."/>
        </authorList>
    </citation>
    <scope>NUCLEOTIDE SEQUENCE [LARGE SCALE GENOMIC DNA]</scope>
    <source>
        <strain evidence="9 10">USBA 855</strain>
    </source>
</reference>
<evidence type="ECO:0000256" key="3">
    <source>
        <dbReference type="ARBA" id="ARBA00022475"/>
    </source>
</evidence>
<dbReference type="InterPro" id="IPR020846">
    <property type="entry name" value="MFS_dom"/>
</dbReference>
<feature type="transmembrane region" description="Helical" evidence="7">
    <location>
        <begin position="316"/>
        <end position="338"/>
    </location>
</feature>
<dbReference type="InterPro" id="IPR010290">
    <property type="entry name" value="TM_effector"/>
</dbReference>
<protein>
    <submittedName>
        <fullName evidence="9">Predicted arabinose efflux permease, MFS family</fullName>
    </submittedName>
</protein>
<dbReference type="SUPFAM" id="SSF103473">
    <property type="entry name" value="MFS general substrate transporter"/>
    <property type="match status" value="1"/>
</dbReference>
<feature type="transmembrane region" description="Helical" evidence="7">
    <location>
        <begin position="16"/>
        <end position="34"/>
    </location>
</feature>
<accession>A0A285VPD9</accession>
<dbReference type="GO" id="GO:0005886">
    <property type="term" value="C:plasma membrane"/>
    <property type="evidence" value="ECO:0007669"/>
    <property type="project" value="UniProtKB-SubCell"/>
</dbReference>
<name>A0A285VPD9_9GAMM</name>
<evidence type="ECO:0000313" key="10">
    <source>
        <dbReference type="Proteomes" id="UP000219023"/>
    </source>
</evidence>
<evidence type="ECO:0000313" key="9">
    <source>
        <dbReference type="EMBL" id="SOC55086.1"/>
    </source>
</evidence>
<dbReference type="PANTHER" id="PTHR23513:SF11">
    <property type="entry name" value="STAPHYLOFERRIN A TRANSPORTER"/>
    <property type="match status" value="1"/>
</dbReference>
<evidence type="ECO:0000256" key="2">
    <source>
        <dbReference type="ARBA" id="ARBA00022448"/>
    </source>
</evidence>
<sequence>MHGMSDTRLFRSLRFYNYRVWAIGALVSNIGTWMQRIAQDWLVLTVLTDHDASAVGITIALQFGPQLLLLPLTGYAADHFDRRRLILLTQALLGLLAVGLGLVTLTGVVTLWQVYVFALGLGCVTAFDAPARQTFVNDLVGEKHLSNAVALNSTSFNAARMIGPAVAGLLIAAVGSGWVFLINAASFAAVLGSLCLLRLDELLPVTRPRHNAGGLTEGFRYVWRRPELKAILLMLFMIGTFGFNFAVYISTMSVRVFHGEAGQYGLLTSALAVGSVTGALLAAKRERSDMRLLCFSTLGFGVCCGLAALAPNTYLFATALMLTGLAALTFMTASNALIQLSTEPMMRGRVMALRMAITMGGTPLGAPIVGWLADHAGPRWAMSIGASAGVIAALIGTIMLIQQRRQRLYLQPQETYRQHEP</sequence>
<comment type="subcellular location">
    <subcellularLocation>
        <location evidence="1">Cell membrane</location>
        <topology evidence="1">Multi-pass membrane protein</topology>
    </subcellularLocation>
</comment>
<feature type="transmembrane region" description="Helical" evidence="7">
    <location>
        <begin position="379"/>
        <end position="401"/>
    </location>
</feature>
<proteinExistence type="predicted"/>
<feature type="transmembrane region" description="Helical" evidence="7">
    <location>
        <begin position="149"/>
        <end position="172"/>
    </location>
</feature>
<feature type="transmembrane region" description="Helical" evidence="7">
    <location>
        <begin position="350"/>
        <end position="373"/>
    </location>
</feature>
<organism evidence="9 10">
    <name type="scientific">Chromohalobacter canadensis</name>
    <dbReference type="NCBI Taxonomy" id="141389"/>
    <lineage>
        <taxon>Bacteria</taxon>
        <taxon>Pseudomonadati</taxon>
        <taxon>Pseudomonadota</taxon>
        <taxon>Gammaproteobacteria</taxon>
        <taxon>Oceanospirillales</taxon>
        <taxon>Halomonadaceae</taxon>
        <taxon>Chromohalobacter</taxon>
    </lineage>
</organism>
<dbReference type="EMBL" id="OBQJ01000004">
    <property type="protein sequence ID" value="SOC55086.1"/>
    <property type="molecule type" value="Genomic_DNA"/>
</dbReference>
<dbReference type="GO" id="GO:0022857">
    <property type="term" value="F:transmembrane transporter activity"/>
    <property type="evidence" value="ECO:0007669"/>
    <property type="project" value="InterPro"/>
</dbReference>
<keyword evidence="2" id="KW-0813">Transport</keyword>
<keyword evidence="4 7" id="KW-0812">Transmembrane</keyword>
<feature type="transmembrane region" description="Helical" evidence="7">
    <location>
        <begin position="230"/>
        <end position="249"/>
    </location>
</feature>
<dbReference type="AlphaFoldDB" id="A0A285VPD9"/>
<evidence type="ECO:0000256" key="5">
    <source>
        <dbReference type="ARBA" id="ARBA00022989"/>
    </source>
</evidence>
<evidence type="ECO:0000259" key="8">
    <source>
        <dbReference type="PROSITE" id="PS50850"/>
    </source>
</evidence>
<gene>
    <name evidence="9" type="ORF">SAMN05421509_104346</name>
</gene>
<evidence type="ECO:0000256" key="6">
    <source>
        <dbReference type="ARBA" id="ARBA00023136"/>
    </source>
</evidence>
<dbReference type="PROSITE" id="PS50850">
    <property type="entry name" value="MFS"/>
    <property type="match status" value="1"/>
</dbReference>
<dbReference type="PANTHER" id="PTHR23513">
    <property type="entry name" value="INTEGRAL MEMBRANE EFFLUX PROTEIN-RELATED"/>
    <property type="match status" value="1"/>
</dbReference>
<dbReference type="InterPro" id="IPR036259">
    <property type="entry name" value="MFS_trans_sf"/>
</dbReference>
<feature type="transmembrane region" description="Helical" evidence="7">
    <location>
        <begin position="54"/>
        <end position="73"/>
    </location>
</feature>
<evidence type="ECO:0000256" key="1">
    <source>
        <dbReference type="ARBA" id="ARBA00004651"/>
    </source>
</evidence>
<dbReference type="CDD" id="cd06173">
    <property type="entry name" value="MFS_MefA_like"/>
    <property type="match status" value="1"/>
</dbReference>
<evidence type="ECO:0000256" key="4">
    <source>
        <dbReference type="ARBA" id="ARBA00022692"/>
    </source>
</evidence>
<feature type="transmembrane region" description="Helical" evidence="7">
    <location>
        <begin position="261"/>
        <end position="283"/>
    </location>
</feature>